<dbReference type="GO" id="GO:0010468">
    <property type="term" value="P:regulation of gene expression"/>
    <property type="evidence" value="ECO:0007669"/>
    <property type="project" value="UniProtKB-ARBA"/>
</dbReference>
<name>A0A0L7L1R7_OPEBR</name>
<sequence length="974" mass="110719">MVLAHDVFTSERTQDIKISEDVSFDSMLLSSNTLNGLKSSGFYVPSPIQLHGIPLGKCGFDLLLEAKSGTGKTAVFSVIALEKINLDKGVQTLILAPTREIASQICDVLKTIGAYFKGLSVEVVMGGLPFAEDVEKFKKQVHVVVGSPGRLHYLIRGKHIDVSSVRLMVLDEADKLVEKSFLPDINYIFSQLPNQKQIIMSSATYTENVKTIMSNYVQNAHHICPDSSSILLGIEQNVQVVQGHVNIVKQTKNRYIELNQILSKKQFKQCLVFCNYQVRVGEVHRMLNKDKWPADKLHGQQEQTDRLIALKILQNYQCRILVTTDLAARGIDASNVDLVINFEIPYDWQTYLHRIGRAGRFGSYGSAITIICEGEEEKKFKKLLGSINIPFQLKHLKSQEPFLLEDISHKEEESQPEVNESERKLGIKETHEELWKMLSVDSSETITEMHDFQTFERLCESFEHANRDSTVNEIESFSDLLSSFQNHKIKSNEKSNYKPMEVNKLIIPCNIFNRDIILQSFQKYESGISLAEIKENNNDNKCEKASGYKKFDNSVSKLGSTHDDDTSDESDREISENKYTSSIQNREKESCKPKYNVIANGSRHQQTETEHHEDLYLPITSRNSKLKTGTRSKIVREASSSKNESSNNHSKKNIDEISCSKNHSKRLIEKASCSKTESSNNHSKILIEEASCTKNEKRDNHSKIPIQEVSCSKNERINNHSKRLIEEASCSKNEISKPHSKIYIGDASSSQNENCNNYSIRYIEHKEMISNKIVFTKTNVENDEQPHDESDSIPHKSDYNDNAIVSDCQSEYNDDEKSLLAANLPTAFGKSKQRYGNKSKKSRDVSVSKKIGGNNQNKINNEYKNQLPKTRTVLTTANVKQRTDSVYESSDDESVSYSSLGSKKVSKSHCPQSNMSTKHDGNSHEANNHSNGNRYIKSEEKRQQQFDLWYQQLQAHMQMIERSVYIEVMSSPYY</sequence>
<dbReference type="Proteomes" id="UP000037510">
    <property type="component" value="Unassembled WGS sequence"/>
</dbReference>
<dbReference type="PROSITE" id="PS51195">
    <property type="entry name" value="Q_MOTIF"/>
    <property type="match status" value="1"/>
</dbReference>
<feature type="compositionally biased region" description="Basic residues" evidence="7">
    <location>
        <begin position="831"/>
        <end position="841"/>
    </location>
</feature>
<feature type="region of interest" description="Disordered" evidence="7">
    <location>
        <begin position="622"/>
        <end position="658"/>
    </location>
</feature>
<keyword evidence="2" id="KW-0547">Nucleotide-binding</keyword>
<feature type="region of interest" description="Disordered" evidence="7">
    <location>
        <begin position="830"/>
        <end position="861"/>
    </location>
</feature>
<dbReference type="PROSITE" id="PS00039">
    <property type="entry name" value="DEAD_ATP_HELICASE"/>
    <property type="match status" value="1"/>
</dbReference>
<proteinExistence type="predicted"/>
<dbReference type="Pfam" id="PF00270">
    <property type="entry name" value="DEAD"/>
    <property type="match status" value="1"/>
</dbReference>
<keyword evidence="3" id="KW-0378">Hydrolase</keyword>
<dbReference type="SUPFAM" id="SSF52540">
    <property type="entry name" value="P-loop containing nucleoside triphosphate hydrolases"/>
    <property type="match status" value="1"/>
</dbReference>
<dbReference type="InterPro" id="IPR011545">
    <property type="entry name" value="DEAD/DEAH_box_helicase_dom"/>
</dbReference>
<dbReference type="InterPro" id="IPR000629">
    <property type="entry name" value="RNA-helicase_DEAD-box_CS"/>
</dbReference>
<feature type="compositionally biased region" description="Basic and acidic residues" evidence="7">
    <location>
        <begin position="917"/>
        <end position="927"/>
    </location>
</feature>
<evidence type="ECO:0000259" key="8">
    <source>
        <dbReference type="PROSITE" id="PS51192"/>
    </source>
</evidence>
<keyword evidence="12" id="KW-1185">Reference proteome</keyword>
<feature type="region of interest" description="Disordered" evidence="7">
    <location>
        <begin position="883"/>
        <end position="932"/>
    </location>
</feature>
<dbReference type="InterPro" id="IPR001650">
    <property type="entry name" value="Helicase_C-like"/>
</dbReference>
<evidence type="ECO:0000313" key="12">
    <source>
        <dbReference type="Proteomes" id="UP000037510"/>
    </source>
</evidence>
<feature type="domain" description="Helicase ATP-binding" evidence="8">
    <location>
        <begin position="53"/>
        <end position="223"/>
    </location>
</feature>
<dbReference type="InterPro" id="IPR014001">
    <property type="entry name" value="Helicase_ATP-bd"/>
</dbReference>
<feature type="compositionally biased region" description="Low complexity" evidence="7">
    <location>
        <begin position="848"/>
        <end position="861"/>
    </location>
</feature>
<dbReference type="STRING" id="104452.A0A0L7L1R7"/>
<comment type="caution">
    <text evidence="11">The sequence shown here is derived from an EMBL/GenBank/DDBJ whole genome shotgun (WGS) entry which is preliminary data.</text>
</comment>
<dbReference type="SMART" id="SM00490">
    <property type="entry name" value="HELICc"/>
    <property type="match status" value="1"/>
</dbReference>
<keyword evidence="5" id="KW-0067">ATP-binding</keyword>
<dbReference type="AlphaFoldDB" id="A0A0L7L1R7"/>
<evidence type="ECO:0000256" key="7">
    <source>
        <dbReference type="SAM" id="MobiDB-lite"/>
    </source>
</evidence>
<evidence type="ECO:0000259" key="10">
    <source>
        <dbReference type="PROSITE" id="PS51195"/>
    </source>
</evidence>
<feature type="region of interest" description="Disordered" evidence="7">
    <location>
        <begin position="553"/>
        <end position="592"/>
    </location>
</feature>
<evidence type="ECO:0000259" key="9">
    <source>
        <dbReference type="PROSITE" id="PS51194"/>
    </source>
</evidence>
<reference evidence="11 12" key="1">
    <citation type="journal article" date="2015" name="Genome Biol. Evol.">
        <title>The genome of winter moth (Operophtera brumata) provides a genomic perspective on sexual dimorphism and phenology.</title>
        <authorList>
            <person name="Derks M.F."/>
            <person name="Smit S."/>
            <person name="Salis L."/>
            <person name="Schijlen E."/>
            <person name="Bossers A."/>
            <person name="Mateman C."/>
            <person name="Pijl A.S."/>
            <person name="de Ridder D."/>
            <person name="Groenen M.A."/>
            <person name="Visser M.E."/>
            <person name="Megens H.J."/>
        </authorList>
    </citation>
    <scope>NUCLEOTIDE SEQUENCE [LARGE SCALE GENOMIC DNA]</scope>
    <source>
        <strain evidence="11">WM2013NL</strain>
        <tissue evidence="11">Head and thorax</tissue>
    </source>
</reference>
<dbReference type="InterPro" id="IPR014014">
    <property type="entry name" value="RNA_helicase_DEAD_Q_motif"/>
</dbReference>
<dbReference type="EMBL" id="JTDY01003618">
    <property type="protein sequence ID" value="KOB69251.1"/>
    <property type="molecule type" value="Genomic_DNA"/>
</dbReference>
<dbReference type="GO" id="GO:0005829">
    <property type="term" value="C:cytosol"/>
    <property type="evidence" value="ECO:0007669"/>
    <property type="project" value="TreeGrafter"/>
</dbReference>
<evidence type="ECO:0000256" key="2">
    <source>
        <dbReference type="ARBA" id="ARBA00022741"/>
    </source>
</evidence>
<feature type="region of interest" description="Disordered" evidence="7">
    <location>
        <begin position="782"/>
        <end position="801"/>
    </location>
</feature>
<dbReference type="GO" id="GO:0003724">
    <property type="term" value="F:RNA helicase activity"/>
    <property type="evidence" value="ECO:0007669"/>
    <property type="project" value="UniProtKB-EC"/>
</dbReference>
<feature type="short sequence motif" description="Q motif" evidence="6">
    <location>
        <begin position="22"/>
        <end position="50"/>
    </location>
</feature>
<dbReference type="EC" id="3.6.4.13" evidence="1"/>
<dbReference type="GO" id="GO:0005524">
    <property type="term" value="F:ATP binding"/>
    <property type="evidence" value="ECO:0007669"/>
    <property type="project" value="UniProtKB-KW"/>
</dbReference>
<dbReference type="InterPro" id="IPR050079">
    <property type="entry name" value="DEAD_box_RNA_helicase"/>
</dbReference>
<dbReference type="Pfam" id="PF00271">
    <property type="entry name" value="Helicase_C"/>
    <property type="match status" value="1"/>
</dbReference>
<feature type="compositionally biased region" description="Basic and acidic residues" evidence="7">
    <location>
        <begin position="784"/>
        <end position="799"/>
    </location>
</feature>
<dbReference type="InterPro" id="IPR027417">
    <property type="entry name" value="P-loop_NTPase"/>
</dbReference>
<dbReference type="SMART" id="SM00487">
    <property type="entry name" value="DEXDc"/>
    <property type="match status" value="1"/>
</dbReference>
<dbReference type="CDD" id="cd18787">
    <property type="entry name" value="SF2_C_DEAD"/>
    <property type="match status" value="1"/>
</dbReference>
<dbReference type="GO" id="GO:0003676">
    <property type="term" value="F:nucleic acid binding"/>
    <property type="evidence" value="ECO:0007669"/>
    <property type="project" value="InterPro"/>
</dbReference>
<dbReference type="Gene3D" id="3.40.50.300">
    <property type="entry name" value="P-loop containing nucleotide triphosphate hydrolases"/>
    <property type="match status" value="2"/>
</dbReference>
<dbReference type="PROSITE" id="PS51194">
    <property type="entry name" value="HELICASE_CTER"/>
    <property type="match status" value="1"/>
</dbReference>
<dbReference type="PANTHER" id="PTHR47959">
    <property type="entry name" value="ATP-DEPENDENT RNA HELICASE RHLE-RELATED"/>
    <property type="match status" value="1"/>
</dbReference>
<dbReference type="PROSITE" id="PS51192">
    <property type="entry name" value="HELICASE_ATP_BIND_1"/>
    <property type="match status" value="1"/>
</dbReference>
<protein>
    <recommendedName>
        <fullName evidence="1">RNA helicase</fullName>
        <ecNumber evidence="1">3.6.4.13</ecNumber>
    </recommendedName>
</protein>
<evidence type="ECO:0000313" key="11">
    <source>
        <dbReference type="EMBL" id="KOB69251.1"/>
    </source>
</evidence>
<dbReference type="GO" id="GO:0016787">
    <property type="term" value="F:hydrolase activity"/>
    <property type="evidence" value="ECO:0007669"/>
    <property type="project" value="UniProtKB-KW"/>
</dbReference>
<evidence type="ECO:0000256" key="6">
    <source>
        <dbReference type="PROSITE-ProRule" id="PRU00552"/>
    </source>
</evidence>
<feature type="domain" description="Helicase C-terminal" evidence="9">
    <location>
        <begin position="257"/>
        <end position="408"/>
    </location>
</feature>
<evidence type="ECO:0000256" key="4">
    <source>
        <dbReference type="ARBA" id="ARBA00022806"/>
    </source>
</evidence>
<gene>
    <name evidence="11" type="ORF">OBRU01_13915</name>
</gene>
<evidence type="ECO:0000256" key="3">
    <source>
        <dbReference type="ARBA" id="ARBA00022801"/>
    </source>
</evidence>
<accession>A0A0L7L1R7</accession>
<keyword evidence="4 11" id="KW-0347">Helicase</keyword>
<feature type="domain" description="DEAD-box RNA helicase Q" evidence="10">
    <location>
        <begin position="22"/>
        <end position="50"/>
    </location>
</feature>
<organism evidence="11 12">
    <name type="scientific">Operophtera brumata</name>
    <name type="common">Winter moth</name>
    <name type="synonym">Phalaena brumata</name>
    <dbReference type="NCBI Taxonomy" id="104452"/>
    <lineage>
        <taxon>Eukaryota</taxon>
        <taxon>Metazoa</taxon>
        <taxon>Ecdysozoa</taxon>
        <taxon>Arthropoda</taxon>
        <taxon>Hexapoda</taxon>
        <taxon>Insecta</taxon>
        <taxon>Pterygota</taxon>
        <taxon>Neoptera</taxon>
        <taxon>Endopterygota</taxon>
        <taxon>Lepidoptera</taxon>
        <taxon>Glossata</taxon>
        <taxon>Ditrysia</taxon>
        <taxon>Geometroidea</taxon>
        <taxon>Geometridae</taxon>
        <taxon>Larentiinae</taxon>
        <taxon>Operophtera</taxon>
    </lineage>
</organism>
<evidence type="ECO:0000256" key="1">
    <source>
        <dbReference type="ARBA" id="ARBA00012552"/>
    </source>
</evidence>
<evidence type="ECO:0000256" key="5">
    <source>
        <dbReference type="ARBA" id="ARBA00022840"/>
    </source>
</evidence>
<dbReference type="PANTHER" id="PTHR47959:SF1">
    <property type="entry name" value="ATP-DEPENDENT RNA HELICASE DBPA"/>
    <property type="match status" value="1"/>
</dbReference>